<dbReference type="InterPro" id="IPR029753">
    <property type="entry name" value="D-isomer_DH_CS"/>
</dbReference>
<evidence type="ECO:0000313" key="5">
    <source>
        <dbReference type="Proteomes" id="UP000664332"/>
    </source>
</evidence>
<sequence>MLPTRWDVVEQALANEGLELVDLDDGAELLVYNGSAADFPELPRSVKWVQLTLAGIDAFFDEGLIDATRTWSNASGVYAKPVAESAVGLLLGCLHMYPRIDRARSWDVHGEMDRETRWLYGAHVAVIGAGGIGRDLVEMLKGFGCTVTAVNHSGRPVAGADRTLSSTHTSQVLAECDHAILAAPLTEDTVGMINRDSLKLMKNSAVVVNVGRGPLVNTDDLVEALEKGQIAAAGLDVTDPEPLPDDHPLWGMDNVLITPHVANTQAQIPHLLKDTIIANYRAFVAGGDLPTAVSPDKGY</sequence>
<dbReference type="InterPro" id="IPR006140">
    <property type="entry name" value="D-isomer_DH_NAD-bd"/>
</dbReference>
<dbReference type="PROSITE" id="PS00671">
    <property type="entry name" value="D_2_HYDROXYACID_DH_3"/>
    <property type="match status" value="1"/>
</dbReference>
<dbReference type="Gene3D" id="3.40.50.720">
    <property type="entry name" value="NAD(P)-binding Rossmann-like Domain"/>
    <property type="match status" value="2"/>
</dbReference>
<evidence type="ECO:0000256" key="2">
    <source>
        <dbReference type="ARBA" id="ARBA00023027"/>
    </source>
</evidence>
<accession>A0A939IVF4</accession>
<dbReference type="InterPro" id="IPR036291">
    <property type="entry name" value="NAD(P)-bd_dom_sf"/>
</dbReference>
<dbReference type="PANTHER" id="PTHR43333">
    <property type="entry name" value="2-HACID_DH_C DOMAIN-CONTAINING PROTEIN"/>
    <property type="match status" value="1"/>
</dbReference>
<dbReference type="SUPFAM" id="SSF51735">
    <property type="entry name" value="NAD(P)-binding Rossmann-fold domains"/>
    <property type="match status" value="1"/>
</dbReference>
<proteinExistence type="predicted"/>
<evidence type="ECO:0000313" key="4">
    <source>
        <dbReference type="EMBL" id="MBN9644181.1"/>
    </source>
</evidence>
<gene>
    <name evidence="4" type="ORF">JZY06_06065</name>
</gene>
<evidence type="ECO:0000259" key="3">
    <source>
        <dbReference type="Pfam" id="PF02826"/>
    </source>
</evidence>
<comment type="caution">
    <text evidence="4">The sequence shown here is derived from an EMBL/GenBank/DDBJ whole genome shotgun (WGS) entry which is preliminary data.</text>
</comment>
<organism evidence="4 5">
    <name type="scientific">Corynebacterium mendelii</name>
    <dbReference type="NCBI Taxonomy" id="2765362"/>
    <lineage>
        <taxon>Bacteria</taxon>
        <taxon>Bacillati</taxon>
        <taxon>Actinomycetota</taxon>
        <taxon>Actinomycetes</taxon>
        <taxon>Mycobacteriales</taxon>
        <taxon>Corynebacteriaceae</taxon>
        <taxon>Corynebacterium</taxon>
    </lineage>
</organism>
<feature type="domain" description="D-isomer specific 2-hydroxyacid dehydrogenase NAD-binding" evidence="3">
    <location>
        <begin position="102"/>
        <end position="262"/>
    </location>
</feature>
<keyword evidence="2" id="KW-0520">NAD</keyword>
<dbReference type="CDD" id="cd12159">
    <property type="entry name" value="2-Hacid_dh_2"/>
    <property type="match status" value="1"/>
</dbReference>
<dbReference type="AlphaFoldDB" id="A0A939IVF4"/>
<dbReference type="GO" id="GO:0051287">
    <property type="term" value="F:NAD binding"/>
    <property type="evidence" value="ECO:0007669"/>
    <property type="project" value="InterPro"/>
</dbReference>
<dbReference type="GO" id="GO:0016616">
    <property type="term" value="F:oxidoreductase activity, acting on the CH-OH group of donors, NAD or NADP as acceptor"/>
    <property type="evidence" value="ECO:0007669"/>
    <property type="project" value="UniProtKB-ARBA"/>
</dbReference>
<protein>
    <submittedName>
        <fullName evidence="4">NAD-binding protein</fullName>
    </submittedName>
</protein>
<dbReference type="EMBL" id="JAFLEQ010000008">
    <property type="protein sequence ID" value="MBN9644181.1"/>
    <property type="molecule type" value="Genomic_DNA"/>
</dbReference>
<dbReference type="PRINTS" id="PR00411">
    <property type="entry name" value="PNDRDTASEI"/>
</dbReference>
<name>A0A939IVF4_9CORY</name>
<dbReference type="Proteomes" id="UP000664332">
    <property type="component" value="Unassembled WGS sequence"/>
</dbReference>
<evidence type="ECO:0000256" key="1">
    <source>
        <dbReference type="ARBA" id="ARBA00023002"/>
    </source>
</evidence>
<dbReference type="PANTHER" id="PTHR43333:SF1">
    <property type="entry name" value="D-ISOMER SPECIFIC 2-HYDROXYACID DEHYDROGENASE NAD-BINDING DOMAIN-CONTAINING PROTEIN"/>
    <property type="match status" value="1"/>
</dbReference>
<keyword evidence="1" id="KW-0560">Oxidoreductase</keyword>
<keyword evidence="5" id="KW-1185">Reference proteome</keyword>
<dbReference type="Pfam" id="PF02826">
    <property type="entry name" value="2-Hacid_dh_C"/>
    <property type="match status" value="1"/>
</dbReference>
<reference evidence="4" key="1">
    <citation type="submission" date="2021-03" db="EMBL/GenBank/DDBJ databases">
        <authorList>
            <person name="Sun Q."/>
        </authorList>
    </citation>
    <scope>NUCLEOTIDE SEQUENCE</scope>
    <source>
        <strain evidence="4">CCM 8862</strain>
    </source>
</reference>